<organism evidence="2 3">
    <name type="scientific">Cryptosporangium phraense</name>
    <dbReference type="NCBI Taxonomy" id="2593070"/>
    <lineage>
        <taxon>Bacteria</taxon>
        <taxon>Bacillati</taxon>
        <taxon>Actinomycetota</taxon>
        <taxon>Actinomycetes</taxon>
        <taxon>Cryptosporangiales</taxon>
        <taxon>Cryptosporangiaceae</taxon>
        <taxon>Cryptosporangium</taxon>
    </lineage>
</organism>
<dbReference type="CDD" id="cd00093">
    <property type="entry name" value="HTH_XRE"/>
    <property type="match status" value="1"/>
</dbReference>
<evidence type="ECO:0000313" key="3">
    <source>
        <dbReference type="Proteomes" id="UP000317982"/>
    </source>
</evidence>
<dbReference type="InterPro" id="IPR001387">
    <property type="entry name" value="Cro/C1-type_HTH"/>
</dbReference>
<evidence type="ECO:0000313" key="2">
    <source>
        <dbReference type="EMBL" id="TQS42799.1"/>
    </source>
</evidence>
<feature type="domain" description="HTH cro/C1-type" evidence="1">
    <location>
        <begin position="26"/>
        <end position="78"/>
    </location>
</feature>
<dbReference type="SUPFAM" id="SSF47413">
    <property type="entry name" value="lambda repressor-like DNA-binding domains"/>
    <property type="match status" value="1"/>
</dbReference>
<sequence>MDSDRQPPQLPELPPDASIPERVRWARQYAGLTQQELAGRLNYSPSWVRHLEAGRGRDPQPAVLQRIAEVCKVDPGRLLGRRTTVSTAPDPSHEHPLIAPIRRAMVGRPTGDAWEVERLDRVVGDLFNTWQSRSATRMVDVARELPTVVTQLRLHDGNQEAAGPVTAGWHLVRAAGKKLHGLDLTHVAADRAARVSLNSGDLGLEMLASWNAGQATSHAGWTEEALFIVSEAIEAGRPYIADGPTSLRAIWGNLHLSAAVLRGRMDDFDRADELLTEADRIAATTGEHNAYRAAFGPSNVGIHALTMWMEAGRYDRARKIADQVDATRNPSIERQFAYALHSAAIYVGLKQDVAALAMLQRAWAATPEETTLNPLARQLVGGLLRRETPAVKEDLRPLALGMRLIA</sequence>
<dbReference type="SMART" id="SM00530">
    <property type="entry name" value="HTH_XRE"/>
    <property type="match status" value="1"/>
</dbReference>
<name>A0A545AN83_9ACTN</name>
<dbReference type="InParanoid" id="A0A545AN83"/>
<accession>A0A545AN83</accession>
<dbReference type="AlphaFoldDB" id="A0A545AN83"/>
<dbReference type="GO" id="GO:0003677">
    <property type="term" value="F:DNA binding"/>
    <property type="evidence" value="ECO:0007669"/>
    <property type="project" value="InterPro"/>
</dbReference>
<dbReference type="InterPro" id="IPR010982">
    <property type="entry name" value="Lambda_DNA-bd_dom_sf"/>
</dbReference>
<proteinExistence type="predicted"/>
<reference evidence="2 3" key="1">
    <citation type="submission" date="2019-07" db="EMBL/GenBank/DDBJ databases">
        <title>Cryptosporangium phraense sp. nov., isolated from plant litter.</title>
        <authorList>
            <person name="Suriyachadkun C."/>
        </authorList>
    </citation>
    <scope>NUCLEOTIDE SEQUENCE [LARGE SCALE GENOMIC DNA]</scope>
    <source>
        <strain evidence="2 3">A-T 5661</strain>
    </source>
</reference>
<dbReference type="PROSITE" id="PS50943">
    <property type="entry name" value="HTH_CROC1"/>
    <property type="match status" value="1"/>
</dbReference>
<dbReference type="OrthoDB" id="3504495at2"/>
<dbReference type="Gene3D" id="1.10.260.40">
    <property type="entry name" value="lambda repressor-like DNA-binding domains"/>
    <property type="match status" value="1"/>
</dbReference>
<protein>
    <submittedName>
        <fullName evidence="2">Helix-turn-helix transcriptional regulator</fullName>
    </submittedName>
</protein>
<keyword evidence="3" id="KW-1185">Reference proteome</keyword>
<dbReference type="Proteomes" id="UP000317982">
    <property type="component" value="Unassembled WGS sequence"/>
</dbReference>
<comment type="caution">
    <text evidence="2">The sequence shown here is derived from an EMBL/GenBank/DDBJ whole genome shotgun (WGS) entry which is preliminary data.</text>
</comment>
<gene>
    <name evidence="2" type="ORF">FL583_22335</name>
</gene>
<evidence type="ECO:0000259" key="1">
    <source>
        <dbReference type="PROSITE" id="PS50943"/>
    </source>
</evidence>
<dbReference type="EMBL" id="VIRS01000016">
    <property type="protein sequence ID" value="TQS42799.1"/>
    <property type="molecule type" value="Genomic_DNA"/>
</dbReference>
<dbReference type="Pfam" id="PF13560">
    <property type="entry name" value="HTH_31"/>
    <property type="match status" value="1"/>
</dbReference>